<evidence type="ECO:0000313" key="1">
    <source>
        <dbReference type="EMBL" id="KKN09817.1"/>
    </source>
</evidence>
<proteinExistence type="predicted"/>
<dbReference type="EMBL" id="LAZR01004305">
    <property type="protein sequence ID" value="KKN09817.1"/>
    <property type="molecule type" value="Genomic_DNA"/>
</dbReference>
<sequence>MAYSAEKHAVFSDREKNWFNQFQNLRDEAGRLDEIYTNETTSGADADFVDTPNASKQEHIDGIVFMRRLVDFVEGGVVPTLDRRSNITAFTQ</sequence>
<dbReference type="AlphaFoldDB" id="A0A0F9NCY7"/>
<gene>
    <name evidence="1" type="ORF">LCGC14_1042900</name>
</gene>
<reference evidence="1" key="1">
    <citation type="journal article" date="2015" name="Nature">
        <title>Complex archaea that bridge the gap between prokaryotes and eukaryotes.</title>
        <authorList>
            <person name="Spang A."/>
            <person name="Saw J.H."/>
            <person name="Jorgensen S.L."/>
            <person name="Zaremba-Niedzwiedzka K."/>
            <person name="Martijn J."/>
            <person name="Lind A.E."/>
            <person name="van Eijk R."/>
            <person name="Schleper C."/>
            <person name="Guy L."/>
            <person name="Ettema T.J."/>
        </authorList>
    </citation>
    <scope>NUCLEOTIDE SEQUENCE</scope>
</reference>
<name>A0A0F9NCY7_9ZZZZ</name>
<comment type="caution">
    <text evidence="1">The sequence shown here is derived from an EMBL/GenBank/DDBJ whole genome shotgun (WGS) entry which is preliminary data.</text>
</comment>
<protein>
    <submittedName>
        <fullName evidence="1">Uncharacterized protein</fullName>
    </submittedName>
</protein>
<organism evidence="1">
    <name type="scientific">marine sediment metagenome</name>
    <dbReference type="NCBI Taxonomy" id="412755"/>
    <lineage>
        <taxon>unclassified sequences</taxon>
        <taxon>metagenomes</taxon>
        <taxon>ecological metagenomes</taxon>
    </lineage>
</organism>
<accession>A0A0F9NCY7</accession>